<keyword evidence="2 4" id="KW-0238">DNA-binding</keyword>
<organism evidence="6 7">
    <name type="scientific">Candidatus Acidulodesulfobacterium acidiphilum</name>
    <dbReference type="NCBI Taxonomy" id="2597224"/>
    <lineage>
        <taxon>Bacteria</taxon>
        <taxon>Deltaproteobacteria</taxon>
        <taxon>Candidatus Acidulodesulfobacterales</taxon>
        <taxon>Candidatus Acidulodesulfobacterium</taxon>
    </lineage>
</organism>
<dbReference type="PANTHER" id="PTHR47506">
    <property type="entry name" value="TRANSCRIPTIONAL REGULATORY PROTEIN"/>
    <property type="match status" value="1"/>
</dbReference>
<dbReference type="SUPFAM" id="SSF48498">
    <property type="entry name" value="Tetracyclin repressor-like, C-terminal domain"/>
    <property type="match status" value="1"/>
</dbReference>
<evidence type="ECO:0000313" key="7">
    <source>
        <dbReference type="Proteomes" id="UP000322454"/>
    </source>
</evidence>
<evidence type="ECO:0000256" key="1">
    <source>
        <dbReference type="ARBA" id="ARBA00023015"/>
    </source>
</evidence>
<sequence>MLKREEIIDAAYNLLLEKGYEGTGIQDILDKINATKGCIYYYFISKRDIAAAVIEEVIKPAYADNWGGISNTENPISAIIKVIDDIYNKNAKNLAKNGCPVGNLMLELSAKDDILAKHINEVIDLWRSYIEKALENAVSKKIIDKNTDVKSLASFIIASFEGCIMLSKSSHSQQLLKDCFLNLKSYLLNL</sequence>
<dbReference type="Pfam" id="PF16925">
    <property type="entry name" value="TetR_C_13"/>
    <property type="match status" value="1"/>
</dbReference>
<comment type="caution">
    <text evidence="6">The sequence shown here is derived from an EMBL/GenBank/DDBJ whole genome shotgun (WGS) entry which is preliminary data.</text>
</comment>
<proteinExistence type="predicted"/>
<dbReference type="InterPro" id="IPR009057">
    <property type="entry name" value="Homeodomain-like_sf"/>
</dbReference>
<dbReference type="PRINTS" id="PR00455">
    <property type="entry name" value="HTHTETR"/>
</dbReference>
<dbReference type="Proteomes" id="UP000322454">
    <property type="component" value="Unassembled WGS sequence"/>
</dbReference>
<evidence type="ECO:0000256" key="3">
    <source>
        <dbReference type="ARBA" id="ARBA00023163"/>
    </source>
</evidence>
<dbReference type="Gene3D" id="1.10.357.10">
    <property type="entry name" value="Tetracycline Repressor, domain 2"/>
    <property type="match status" value="1"/>
</dbReference>
<evidence type="ECO:0000256" key="2">
    <source>
        <dbReference type="ARBA" id="ARBA00023125"/>
    </source>
</evidence>
<dbReference type="InterPro" id="IPR001647">
    <property type="entry name" value="HTH_TetR"/>
</dbReference>
<dbReference type="Pfam" id="PF00440">
    <property type="entry name" value="TetR_N"/>
    <property type="match status" value="1"/>
</dbReference>
<name>A0A520XH13_9DELT</name>
<evidence type="ECO:0000256" key="4">
    <source>
        <dbReference type="PROSITE-ProRule" id="PRU00335"/>
    </source>
</evidence>
<keyword evidence="1" id="KW-0805">Transcription regulation</keyword>
<protein>
    <submittedName>
        <fullName evidence="6">TetR/AcrR family transcriptional regulator</fullName>
    </submittedName>
</protein>
<accession>A0A520XH13</accession>
<dbReference type="InterPro" id="IPR036271">
    <property type="entry name" value="Tet_transcr_reg_TetR-rel_C_sf"/>
</dbReference>
<feature type="domain" description="HTH tetR-type" evidence="5">
    <location>
        <begin position="1"/>
        <end position="61"/>
    </location>
</feature>
<dbReference type="PANTHER" id="PTHR47506:SF3">
    <property type="entry name" value="HTH-TYPE TRANSCRIPTIONAL REGULATOR LMRA"/>
    <property type="match status" value="1"/>
</dbReference>
<evidence type="ECO:0000259" key="5">
    <source>
        <dbReference type="PROSITE" id="PS50977"/>
    </source>
</evidence>
<dbReference type="GO" id="GO:0003677">
    <property type="term" value="F:DNA binding"/>
    <property type="evidence" value="ECO:0007669"/>
    <property type="project" value="UniProtKB-UniRule"/>
</dbReference>
<gene>
    <name evidence="6" type="ORF">EVJ48_00680</name>
</gene>
<dbReference type="SUPFAM" id="SSF46689">
    <property type="entry name" value="Homeodomain-like"/>
    <property type="match status" value="1"/>
</dbReference>
<dbReference type="EMBL" id="SHMQ01000001">
    <property type="protein sequence ID" value="RZV40470.1"/>
    <property type="molecule type" value="Genomic_DNA"/>
</dbReference>
<reference evidence="6 7" key="1">
    <citation type="submission" date="2019-01" db="EMBL/GenBank/DDBJ databases">
        <title>Insights into ecological role of a new deltaproteobacterial order Candidatus Sinidesulfobacterales (Sva0485) by metagenomics and metatranscriptomics.</title>
        <authorList>
            <person name="Tan S."/>
            <person name="Liu J."/>
            <person name="Fang Y."/>
            <person name="Hedlund B."/>
            <person name="Lian Z.-H."/>
            <person name="Huang L.-Y."/>
            <person name="Li J.-T."/>
            <person name="Huang L.-N."/>
            <person name="Li W.-J."/>
            <person name="Jiang H.-C."/>
            <person name="Dong H.-L."/>
            <person name="Shu W.-S."/>
        </authorList>
    </citation>
    <scope>NUCLEOTIDE SEQUENCE [LARGE SCALE GENOMIC DNA]</scope>
    <source>
        <strain evidence="6">AP4</strain>
    </source>
</reference>
<feature type="DNA-binding region" description="H-T-H motif" evidence="4">
    <location>
        <begin position="24"/>
        <end position="43"/>
    </location>
</feature>
<keyword evidence="3" id="KW-0804">Transcription</keyword>
<dbReference type="PROSITE" id="PS50977">
    <property type="entry name" value="HTH_TETR_2"/>
    <property type="match status" value="1"/>
</dbReference>
<dbReference type="AlphaFoldDB" id="A0A520XH13"/>
<evidence type="ECO:0000313" key="6">
    <source>
        <dbReference type="EMBL" id="RZV40470.1"/>
    </source>
</evidence>
<dbReference type="InterPro" id="IPR011075">
    <property type="entry name" value="TetR_C"/>
</dbReference>